<evidence type="ECO:0000313" key="1">
    <source>
        <dbReference type="EMBL" id="ABM99147.2"/>
    </source>
</evidence>
<dbReference type="Proteomes" id="UP000002283">
    <property type="component" value="Chromosome II"/>
</dbReference>
<protein>
    <submittedName>
        <fullName evidence="1">Uncharacterized protein</fullName>
    </submittedName>
</protein>
<accession>A2S163</accession>
<name>A2S163_BURM9</name>
<evidence type="ECO:0000313" key="2">
    <source>
        <dbReference type="Proteomes" id="UP000002283"/>
    </source>
</evidence>
<dbReference type="HOGENOM" id="CLU_3023165_0_0_4"/>
<dbReference type="KEGG" id="bml:BMA10229_1885"/>
<gene>
    <name evidence="1" type="ordered locus">BMA10229_1885</name>
</gene>
<dbReference type="EMBL" id="CP000545">
    <property type="protein sequence ID" value="ABM99147.2"/>
    <property type="molecule type" value="Genomic_DNA"/>
</dbReference>
<organism evidence="1 2">
    <name type="scientific">Burkholderia mallei (strain NCTC 10229)</name>
    <dbReference type="NCBI Taxonomy" id="412022"/>
    <lineage>
        <taxon>Bacteria</taxon>
        <taxon>Pseudomonadati</taxon>
        <taxon>Pseudomonadota</taxon>
        <taxon>Betaproteobacteria</taxon>
        <taxon>Burkholderiales</taxon>
        <taxon>Burkholderiaceae</taxon>
        <taxon>Burkholderia</taxon>
        <taxon>pseudomallei group</taxon>
    </lineage>
</organism>
<dbReference type="AlphaFoldDB" id="A2S163"/>
<sequence>MPLAAARVFARRNMPACPPAAFRLLPAARGWTENDACLWRVAMSIANRKPQTANH</sequence>
<reference evidence="1 2" key="1">
    <citation type="submission" date="2007-01" db="EMBL/GenBank/DDBJ databases">
        <authorList>
            <person name="DeShazer D."/>
            <person name="Woods D.E."/>
            <person name="Nierman W.C."/>
        </authorList>
    </citation>
    <scope>NUCLEOTIDE SEQUENCE [LARGE SCALE GENOMIC DNA]</scope>
    <source>
        <strain evidence="1 2">NCTC 10229</strain>
    </source>
</reference>
<proteinExistence type="predicted"/>